<dbReference type="Pfam" id="PF07681">
    <property type="entry name" value="DoxX"/>
    <property type="match status" value="1"/>
</dbReference>
<dbReference type="GO" id="GO:0005886">
    <property type="term" value="C:plasma membrane"/>
    <property type="evidence" value="ECO:0007669"/>
    <property type="project" value="UniProtKB-SubCell"/>
</dbReference>
<evidence type="ECO:0000256" key="2">
    <source>
        <dbReference type="ARBA" id="ARBA00006679"/>
    </source>
</evidence>
<reference evidence="8 9" key="1">
    <citation type="submission" date="2019-10" db="EMBL/GenBank/DDBJ databases">
        <title>Pseudomonas dajingensis sp. nov., isolated from the profound head ulcers of farmed Murray cod (Maccullochella peelii peelii).</title>
        <authorList>
            <person name="Liu Y."/>
        </authorList>
    </citation>
    <scope>NUCLEOTIDE SEQUENCE [LARGE SCALE GENOMIC DNA]</scope>
    <source>
        <strain evidence="8 9">MC042</strain>
    </source>
</reference>
<dbReference type="InterPro" id="IPR051907">
    <property type="entry name" value="DoxX-like_oxidoreductase"/>
</dbReference>
<proteinExistence type="inferred from homology"/>
<comment type="caution">
    <text evidence="8">The sequence shown here is derived from an EMBL/GenBank/DDBJ whole genome shotgun (WGS) entry which is preliminary data.</text>
</comment>
<evidence type="ECO:0000256" key="7">
    <source>
        <dbReference type="SAM" id="Phobius"/>
    </source>
</evidence>
<dbReference type="Proteomes" id="UP000486534">
    <property type="component" value="Unassembled WGS sequence"/>
</dbReference>
<comment type="similarity">
    <text evidence="2">Belongs to the DoxX family.</text>
</comment>
<evidence type="ECO:0000256" key="4">
    <source>
        <dbReference type="ARBA" id="ARBA00022692"/>
    </source>
</evidence>
<evidence type="ECO:0000313" key="9">
    <source>
        <dbReference type="Proteomes" id="UP000486534"/>
    </source>
</evidence>
<gene>
    <name evidence="8" type="ORF">GDH07_31265</name>
</gene>
<dbReference type="PANTHER" id="PTHR33452">
    <property type="entry name" value="OXIDOREDUCTASE CATD-RELATED"/>
    <property type="match status" value="1"/>
</dbReference>
<keyword evidence="6 7" id="KW-0472">Membrane</keyword>
<evidence type="ECO:0000313" key="8">
    <source>
        <dbReference type="EMBL" id="MQA57807.1"/>
    </source>
</evidence>
<evidence type="ECO:0000256" key="5">
    <source>
        <dbReference type="ARBA" id="ARBA00022989"/>
    </source>
</evidence>
<feature type="transmembrane region" description="Helical" evidence="7">
    <location>
        <begin position="122"/>
        <end position="145"/>
    </location>
</feature>
<accession>A0A7X1PU75</accession>
<feature type="transmembrane region" description="Helical" evidence="7">
    <location>
        <begin position="63"/>
        <end position="81"/>
    </location>
</feature>
<dbReference type="EMBL" id="WHUV01000009">
    <property type="protein sequence ID" value="MQA57807.1"/>
    <property type="molecule type" value="Genomic_DNA"/>
</dbReference>
<comment type="subcellular location">
    <subcellularLocation>
        <location evidence="1">Cell membrane</location>
        <topology evidence="1">Multi-pass membrane protein</topology>
    </subcellularLocation>
</comment>
<evidence type="ECO:0000256" key="1">
    <source>
        <dbReference type="ARBA" id="ARBA00004651"/>
    </source>
</evidence>
<dbReference type="RefSeq" id="WP_152899797.1">
    <property type="nucleotide sequence ID" value="NZ_WHUV01000009.1"/>
</dbReference>
<keyword evidence="4 7" id="KW-0812">Transmembrane</keyword>
<dbReference type="AlphaFoldDB" id="A0A7X1PU75"/>
<protein>
    <submittedName>
        <fullName evidence="8">DoxX family membrane protein</fullName>
    </submittedName>
</protein>
<evidence type="ECO:0000256" key="3">
    <source>
        <dbReference type="ARBA" id="ARBA00022475"/>
    </source>
</evidence>
<organism evidence="8 9">
    <name type="scientific">Pseudomonas piscis</name>
    <dbReference type="NCBI Taxonomy" id="2614538"/>
    <lineage>
        <taxon>Bacteria</taxon>
        <taxon>Pseudomonadati</taxon>
        <taxon>Pseudomonadota</taxon>
        <taxon>Gammaproteobacteria</taxon>
        <taxon>Pseudomonadales</taxon>
        <taxon>Pseudomonadaceae</taxon>
        <taxon>Pseudomonas</taxon>
    </lineage>
</organism>
<feature type="transmembrane region" description="Helical" evidence="7">
    <location>
        <begin position="88"/>
        <end position="110"/>
    </location>
</feature>
<keyword evidence="3" id="KW-1003">Cell membrane</keyword>
<keyword evidence="5 7" id="KW-1133">Transmembrane helix</keyword>
<dbReference type="InterPro" id="IPR032808">
    <property type="entry name" value="DoxX"/>
</dbReference>
<evidence type="ECO:0000256" key="6">
    <source>
        <dbReference type="ARBA" id="ARBA00023136"/>
    </source>
</evidence>
<sequence length="159" mass="16666">MPARSFAPAMPSSTSGNPPQQWATLLLRLALGAMYCAHALFKILVLGWPGTIKLFSLTGMPEWLTYPAVAAELLGGLLLILGIGVRWVALALLPMLLGAIAFVHGAHGWIYTSPGGGWEYLAFLAVVSLALVCLGNGALSLAGLFKAPVKGQWTATPTP</sequence>
<name>A0A7X1PU75_9PSED</name>
<dbReference type="PANTHER" id="PTHR33452:SF1">
    <property type="entry name" value="INNER MEMBRANE PROTEIN YPHA-RELATED"/>
    <property type="match status" value="1"/>
</dbReference>